<dbReference type="AlphaFoldDB" id="A0A8X6TEV0"/>
<organism evidence="1 2">
    <name type="scientific">Nephila pilipes</name>
    <name type="common">Giant wood spider</name>
    <name type="synonym">Nephila maculata</name>
    <dbReference type="NCBI Taxonomy" id="299642"/>
    <lineage>
        <taxon>Eukaryota</taxon>
        <taxon>Metazoa</taxon>
        <taxon>Ecdysozoa</taxon>
        <taxon>Arthropoda</taxon>
        <taxon>Chelicerata</taxon>
        <taxon>Arachnida</taxon>
        <taxon>Araneae</taxon>
        <taxon>Araneomorphae</taxon>
        <taxon>Entelegynae</taxon>
        <taxon>Araneoidea</taxon>
        <taxon>Nephilidae</taxon>
        <taxon>Nephila</taxon>
    </lineage>
</organism>
<protein>
    <submittedName>
        <fullName evidence="1">Speckle-type POZ protein</fullName>
    </submittedName>
</protein>
<dbReference type="Proteomes" id="UP000887013">
    <property type="component" value="Unassembled WGS sequence"/>
</dbReference>
<evidence type="ECO:0000313" key="2">
    <source>
        <dbReference type="Proteomes" id="UP000887013"/>
    </source>
</evidence>
<accession>A0A8X6TEV0</accession>
<keyword evidence="2" id="KW-1185">Reference proteome</keyword>
<dbReference type="OrthoDB" id="6427282at2759"/>
<gene>
    <name evidence="1" type="primary">spop_157</name>
    <name evidence="1" type="ORF">NPIL_371711</name>
</gene>
<name>A0A8X6TEV0_NEPPI</name>
<sequence>MTLDGDSNSPLFTYFWIIENCPKLLIPSGITSPRFIVENLENTIWHLLLFTIDKLSFGISIHRDTDDGPEIIKVNYQLSIAYINGSLSNERKEKFDFPKNSVRLNNPISTESIFIIRKNEFLINDTLTILLRMWGISTCISQPNVCYARSRLGIEKRTFYWRIRDFSSLQRGQEVSYSVDSTVPVTMVLCFSNDNDEIVRIKFPGNKDNRLVVFNFKIIIVNQRGNTAFCRTENDCFNTGDSFVDFLDKGRIIKDREYFLPNDVLTFRCELEIGTGCIYSAIESYRYLPQSQRRN</sequence>
<reference evidence="1" key="1">
    <citation type="submission" date="2020-08" db="EMBL/GenBank/DDBJ databases">
        <title>Multicomponent nature underlies the extraordinary mechanical properties of spider dragline silk.</title>
        <authorList>
            <person name="Kono N."/>
            <person name="Nakamura H."/>
            <person name="Mori M."/>
            <person name="Yoshida Y."/>
            <person name="Ohtoshi R."/>
            <person name="Malay A.D."/>
            <person name="Moran D.A.P."/>
            <person name="Tomita M."/>
            <person name="Numata K."/>
            <person name="Arakawa K."/>
        </authorList>
    </citation>
    <scope>NUCLEOTIDE SEQUENCE</scope>
</reference>
<dbReference type="SUPFAM" id="SSF49599">
    <property type="entry name" value="TRAF domain-like"/>
    <property type="match status" value="2"/>
</dbReference>
<evidence type="ECO:0000313" key="1">
    <source>
        <dbReference type="EMBL" id="GFT01606.1"/>
    </source>
</evidence>
<comment type="caution">
    <text evidence="1">The sequence shown here is derived from an EMBL/GenBank/DDBJ whole genome shotgun (WGS) entry which is preliminary data.</text>
</comment>
<dbReference type="EMBL" id="BMAW01055584">
    <property type="protein sequence ID" value="GFT01606.1"/>
    <property type="molecule type" value="Genomic_DNA"/>
</dbReference>
<dbReference type="Gene3D" id="2.60.210.10">
    <property type="entry name" value="Apoptosis, Tumor Necrosis Factor Receptor Associated Protein 2, Chain A"/>
    <property type="match status" value="1"/>
</dbReference>
<proteinExistence type="predicted"/>
<dbReference type="InterPro" id="IPR008974">
    <property type="entry name" value="TRAF-like"/>
</dbReference>